<dbReference type="Proteomes" id="UP000238312">
    <property type="component" value="Unassembled WGS sequence"/>
</dbReference>
<keyword evidence="1" id="KW-0732">Signal</keyword>
<proteinExistence type="predicted"/>
<comment type="caution">
    <text evidence="2">The sequence shown here is derived from an EMBL/GenBank/DDBJ whole genome shotgun (WGS) entry which is preliminary data.</text>
</comment>
<evidence type="ECO:0000256" key="1">
    <source>
        <dbReference type="SAM" id="SignalP"/>
    </source>
</evidence>
<sequence length="281" mass="32019">MTNSRRVRRSAASVSASIPSIAAVPSATRLIPMFVPSPKVREREREITDALVELLIATVHRIKARADSKVTKELINAFKRVTGKENILFKVADAALGQPDDSVRQVIFPAVSGGEQTLRDLVHEFKTKGPAYRTTVQTTLRASYTNHYRRGLIALLDTLEFKSNNTAFQPVIEALKLIRRYAKAGNTTYYPRGEVVPEHRGTAGDWEDLVFKKDKRGRRRVVRMVYEIVTFQALREALRCKEIWVVGAHSFRDPEEDLPKDFAARRVENYGVEEPRNSRWR</sequence>
<protein>
    <recommendedName>
        <fullName evidence="4">Tn3 transposase DDE domain-containing protein</fullName>
    </recommendedName>
</protein>
<reference evidence="2 3" key="1">
    <citation type="submission" date="2018-03" db="EMBL/GenBank/DDBJ databases">
        <title>Genomic Encyclopedia of Type Strains, Phase III (KMG-III): the genomes of soil and plant-associated and newly described type strains.</title>
        <authorList>
            <person name="Whitman W."/>
        </authorList>
    </citation>
    <scope>NUCLEOTIDE SEQUENCE [LARGE SCALE GENOMIC DNA]</scope>
    <source>
        <strain evidence="2 3">CGMCC 4.7104</strain>
    </source>
</reference>
<keyword evidence="3" id="KW-1185">Reference proteome</keyword>
<evidence type="ECO:0000313" key="3">
    <source>
        <dbReference type="Proteomes" id="UP000238312"/>
    </source>
</evidence>
<evidence type="ECO:0008006" key="4">
    <source>
        <dbReference type="Google" id="ProtNLM"/>
    </source>
</evidence>
<dbReference type="AlphaFoldDB" id="A0A2T0LK23"/>
<feature type="signal peptide" evidence="1">
    <location>
        <begin position="1"/>
        <end position="22"/>
    </location>
</feature>
<organism evidence="2 3">
    <name type="scientific">Nonomuraea fuscirosea</name>
    <dbReference type="NCBI Taxonomy" id="1291556"/>
    <lineage>
        <taxon>Bacteria</taxon>
        <taxon>Bacillati</taxon>
        <taxon>Actinomycetota</taxon>
        <taxon>Actinomycetes</taxon>
        <taxon>Streptosporangiales</taxon>
        <taxon>Streptosporangiaceae</taxon>
        <taxon>Nonomuraea</taxon>
    </lineage>
</organism>
<feature type="chain" id="PRO_5015519444" description="Tn3 transposase DDE domain-containing protein" evidence="1">
    <location>
        <begin position="23"/>
        <end position="281"/>
    </location>
</feature>
<gene>
    <name evidence="2" type="ORF">B0I32_1604</name>
</gene>
<evidence type="ECO:0000313" key="2">
    <source>
        <dbReference type="EMBL" id="PRX43098.1"/>
    </source>
</evidence>
<dbReference type="EMBL" id="PVNG01000060">
    <property type="protein sequence ID" value="PRX43098.1"/>
    <property type="molecule type" value="Genomic_DNA"/>
</dbReference>
<name>A0A2T0LK23_9ACTN</name>
<accession>A0A2T0LK23</accession>
<dbReference type="RefSeq" id="WP_181308934.1">
    <property type="nucleotide sequence ID" value="NZ_PVNG01000060.1"/>
</dbReference>